<dbReference type="Proteomes" id="UP000242180">
    <property type="component" value="Unassembled WGS sequence"/>
</dbReference>
<evidence type="ECO:0000256" key="8">
    <source>
        <dbReference type="SAM" id="Phobius"/>
    </source>
</evidence>
<accession>A0A1X2H7S3</accession>
<feature type="transmembrane region" description="Helical" evidence="8">
    <location>
        <begin position="371"/>
        <end position="394"/>
    </location>
</feature>
<reference evidence="10 11" key="1">
    <citation type="submission" date="2016-07" db="EMBL/GenBank/DDBJ databases">
        <title>Pervasive Adenine N6-methylation of Active Genes in Fungi.</title>
        <authorList>
            <consortium name="DOE Joint Genome Institute"/>
            <person name="Mondo S.J."/>
            <person name="Dannebaum R.O."/>
            <person name="Kuo R.C."/>
            <person name="Labutti K."/>
            <person name="Haridas S."/>
            <person name="Kuo A."/>
            <person name="Salamov A."/>
            <person name="Ahrendt S.R."/>
            <person name="Lipzen A."/>
            <person name="Sullivan W."/>
            <person name="Andreopoulos W.B."/>
            <person name="Clum A."/>
            <person name="Lindquist E."/>
            <person name="Daum C."/>
            <person name="Ramamoorthy G.K."/>
            <person name="Gryganskyi A."/>
            <person name="Culley D."/>
            <person name="Magnuson J.K."/>
            <person name="James T.Y."/>
            <person name="O'Malley M.A."/>
            <person name="Stajich J.E."/>
            <person name="Spatafora J.W."/>
            <person name="Visel A."/>
            <person name="Grigoriev I.V."/>
        </authorList>
    </citation>
    <scope>NUCLEOTIDE SEQUENCE [LARGE SCALE GENOMIC DNA]</scope>
    <source>
        <strain evidence="10 11">NRRL 2496</strain>
    </source>
</reference>
<dbReference type="PANTHER" id="PTHR22950">
    <property type="entry name" value="AMINO ACID TRANSPORTER"/>
    <property type="match status" value="1"/>
</dbReference>
<evidence type="ECO:0000256" key="2">
    <source>
        <dbReference type="ARBA" id="ARBA00008066"/>
    </source>
</evidence>
<dbReference type="OrthoDB" id="28208at2759"/>
<evidence type="ECO:0000256" key="3">
    <source>
        <dbReference type="ARBA" id="ARBA00022448"/>
    </source>
</evidence>
<feature type="transmembrane region" description="Helical" evidence="8">
    <location>
        <begin position="185"/>
        <end position="206"/>
    </location>
</feature>
<dbReference type="STRING" id="13706.A0A1X2H7S3"/>
<organism evidence="10 11">
    <name type="scientific">Syncephalastrum racemosum</name>
    <name type="common">Filamentous fungus</name>
    <dbReference type="NCBI Taxonomy" id="13706"/>
    <lineage>
        <taxon>Eukaryota</taxon>
        <taxon>Fungi</taxon>
        <taxon>Fungi incertae sedis</taxon>
        <taxon>Mucoromycota</taxon>
        <taxon>Mucoromycotina</taxon>
        <taxon>Mucoromycetes</taxon>
        <taxon>Mucorales</taxon>
        <taxon>Syncephalastraceae</taxon>
        <taxon>Syncephalastrum</taxon>
    </lineage>
</organism>
<dbReference type="OMA" id="FGCARFG"/>
<feature type="domain" description="Amino acid transporter transmembrane" evidence="9">
    <location>
        <begin position="43"/>
        <end position="399"/>
    </location>
</feature>
<evidence type="ECO:0000256" key="7">
    <source>
        <dbReference type="ARBA" id="ARBA00023136"/>
    </source>
</evidence>
<dbReference type="InParanoid" id="A0A1X2H7S3"/>
<feature type="transmembrane region" description="Helical" evidence="8">
    <location>
        <begin position="73"/>
        <end position="96"/>
    </location>
</feature>
<sequence>MPLYGATDHGGPEEQLVGGITVVLSKAERDLLQSHTPGYGSRSIPEVAFNLVNATVGAGIIGLPFAIYHAGLVFGIIVSIFVAIVSQLGLYMLIVAGQRVEIYKFATLVEYVLGRPGYHFLNIMLLVQAAGVSVSYFILMGDTLPVLLALYFPQYTILHDRTTIMILLSTFLVFPLNLSRSIGALARWSIVSVLCLPVIILTILIRAPAYIPKDYHIPLTLFGPEVFSAVGIMAFAFACSHVGFNNYLSQKNQSSRAWCLTTATATVMSWTVSMVFGLVGYLCFGDKVQPNLFLNFAPNDAVINIGRFALGFSMILSIPMGFYPAREAVQKLLHFETAERHPTRIQHYVVTVILFAVLTYIGITVRSLGKVYALIGGFSATSLAYIFPAGAYLATRHIHIDKTVLVSSPKPLIPASNAISATPAIADDDDAPSFISSSPSTSPTPHFPQIETPLVTHADMKRTPSLSSSTATTASFLPESSLLLDVAAGLLIIWGFVVMVFATGGVFT</sequence>
<feature type="transmembrane region" description="Helical" evidence="8">
    <location>
        <begin position="226"/>
        <end position="245"/>
    </location>
</feature>
<evidence type="ECO:0000256" key="6">
    <source>
        <dbReference type="ARBA" id="ARBA00022989"/>
    </source>
</evidence>
<evidence type="ECO:0000256" key="5">
    <source>
        <dbReference type="ARBA" id="ARBA00022970"/>
    </source>
</evidence>
<dbReference type="PANTHER" id="PTHR22950:SF458">
    <property type="entry name" value="SODIUM-COUPLED NEUTRAL AMINO ACID TRANSPORTER 11-RELATED"/>
    <property type="match status" value="1"/>
</dbReference>
<keyword evidence="3" id="KW-0813">Transport</keyword>
<feature type="transmembrane region" description="Helical" evidence="8">
    <location>
        <begin position="47"/>
        <end position="67"/>
    </location>
</feature>
<dbReference type="AlphaFoldDB" id="A0A1X2H7S3"/>
<feature type="transmembrane region" description="Helical" evidence="8">
    <location>
        <begin position="345"/>
        <end position="365"/>
    </location>
</feature>
<dbReference type="GO" id="GO:0015179">
    <property type="term" value="F:L-amino acid transmembrane transporter activity"/>
    <property type="evidence" value="ECO:0007669"/>
    <property type="project" value="TreeGrafter"/>
</dbReference>
<evidence type="ECO:0000259" key="9">
    <source>
        <dbReference type="Pfam" id="PF01490"/>
    </source>
</evidence>
<evidence type="ECO:0000256" key="1">
    <source>
        <dbReference type="ARBA" id="ARBA00004141"/>
    </source>
</evidence>
<feature type="transmembrane region" description="Helical" evidence="8">
    <location>
        <begin position="158"/>
        <end position="178"/>
    </location>
</feature>
<comment type="caution">
    <text evidence="10">The sequence shown here is derived from an EMBL/GenBank/DDBJ whole genome shotgun (WGS) entry which is preliminary data.</text>
</comment>
<feature type="transmembrane region" description="Helical" evidence="8">
    <location>
        <begin position="117"/>
        <end position="138"/>
    </location>
</feature>
<feature type="transmembrane region" description="Helical" evidence="8">
    <location>
        <begin position="482"/>
        <end position="507"/>
    </location>
</feature>
<feature type="transmembrane region" description="Helical" evidence="8">
    <location>
        <begin position="257"/>
        <end position="281"/>
    </location>
</feature>
<dbReference type="Pfam" id="PF01490">
    <property type="entry name" value="Aa_trans"/>
    <property type="match status" value="1"/>
</dbReference>
<evidence type="ECO:0000313" key="11">
    <source>
        <dbReference type="Proteomes" id="UP000242180"/>
    </source>
</evidence>
<comment type="similarity">
    <text evidence="2">Belongs to the amino acid/polyamine transporter 2 family.</text>
</comment>
<name>A0A1X2H7S3_SYNRA</name>
<keyword evidence="6 8" id="KW-1133">Transmembrane helix</keyword>
<dbReference type="GO" id="GO:0016020">
    <property type="term" value="C:membrane"/>
    <property type="evidence" value="ECO:0007669"/>
    <property type="project" value="UniProtKB-SubCell"/>
</dbReference>
<evidence type="ECO:0000313" key="10">
    <source>
        <dbReference type="EMBL" id="ORY94548.1"/>
    </source>
</evidence>
<protein>
    <submittedName>
        <fullName evidence="10">Transmembrane amino acid transporter protein-domain-containing protein</fullName>
    </submittedName>
</protein>
<keyword evidence="11" id="KW-1185">Reference proteome</keyword>
<keyword evidence="7 8" id="KW-0472">Membrane</keyword>
<evidence type="ECO:0000256" key="4">
    <source>
        <dbReference type="ARBA" id="ARBA00022692"/>
    </source>
</evidence>
<feature type="transmembrane region" description="Helical" evidence="8">
    <location>
        <begin position="301"/>
        <end position="324"/>
    </location>
</feature>
<comment type="subcellular location">
    <subcellularLocation>
        <location evidence="1">Membrane</location>
        <topology evidence="1">Multi-pass membrane protein</topology>
    </subcellularLocation>
</comment>
<dbReference type="InterPro" id="IPR013057">
    <property type="entry name" value="AA_transpt_TM"/>
</dbReference>
<dbReference type="EMBL" id="MCGN01000007">
    <property type="protein sequence ID" value="ORY94548.1"/>
    <property type="molecule type" value="Genomic_DNA"/>
</dbReference>
<proteinExistence type="inferred from homology"/>
<keyword evidence="4 8" id="KW-0812">Transmembrane</keyword>
<gene>
    <name evidence="10" type="ORF">BCR43DRAFT_494190</name>
</gene>
<keyword evidence="5" id="KW-0029">Amino-acid transport</keyword>